<dbReference type="Proteomes" id="UP000250235">
    <property type="component" value="Unassembled WGS sequence"/>
</dbReference>
<gene>
    <name evidence="2" type="ORF">F511_29000</name>
</gene>
<feature type="region of interest" description="Disordered" evidence="1">
    <location>
        <begin position="1"/>
        <end position="81"/>
    </location>
</feature>
<organism evidence="2 3">
    <name type="scientific">Dorcoceras hygrometricum</name>
    <dbReference type="NCBI Taxonomy" id="472368"/>
    <lineage>
        <taxon>Eukaryota</taxon>
        <taxon>Viridiplantae</taxon>
        <taxon>Streptophyta</taxon>
        <taxon>Embryophyta</taxon>
        <taxon>Tracheophyta</taxon>
        <taxon>Spermatophyta</taxon>
        <taxon>Magnoliopsida</taxon>
        <taxon>eudicotyledons</taxon>
        <taxon>Gunneridae</taxon>
        <taxon>Pentapetalae</taxon>
        <taxon>asterids</taxon>
        <taxon>lamiids</taxon>
        <taxon>Lamiales</taxon>
        <taxon>Gesneriaceae</taxon>
        <taxon>Didymocarpoideae</taxon>
        <taxon>Trichosporeae</taxon>
        <taxon>Loxocarpinae</taxon>
        <taxon>Dorcoceras</taxon>
    </lineage>
</organism>
<reference evidence="2 3" key="1">
    <citation type="journal article" date="2015" name="Proc. Natl. Acad. Sci. U.S.A.">
        <title>The resurrection genome of Boea hygrometrica: A blueprint for survival of dehydration.</title>
        <authorList>
            <person name="Xiao L."/>
            <person name="Yang G."/>
            <person name="Zhang L."/>
            <person name="Yang X."/>
            <person name="Zhao S."/>
            <person name="Ji Z."/>
            <person name="Zhou Q."/>
            <person name="Hu M."/>
            <person name="Wang Y."/>
            <person name="Chen M."/>
            <person name="Xu Y."/>
            <person name="Jin H."/>
            <person name="Xiao X."/>
            <person name="Hu G."/>
            <person name="Bao F."/>
            <person name="Hu Y."/>
            <person name="Wan P."/>
            <person name="Li L."/>
            <person name="Deng X."/>
            <person name="Kuang T."/>
            <person name="Xiang C."/>
            <person name="Zhu J.K."/>
            <person name="Oliver M.J."/>
            <person name="He Y."/>
        </authorList>
    </citation>
    <scope>NUCLEOTIDE SEQUENCE [LARGE SCALE GENOMIC DNA]</scope>
    <source>
        <strain evidence="3">cv. XS01</strain>
    </source>
</reference>
<sequence length="81" mass="9271">MDFKEKSSRQHKLWEDIGKPARTGALPSGDVKEDSYKKQPAVKETSSEKRPAEYDEQGGSKQLKSRNEQTRAAQEHINREL</sequence>
<name>A0A2Z7BQV5_9LAMI</name>
<dbReference type="AlphaFoldDB" id="A0A2Z7BQV5"/>
<protein>
    <submittedName>
        <fullName evidence="2">Uncharacterized protein</fullName>
    </submittedName>
</protein>
<evidence type="ECO:0000313" key="2">
    <source>
        <dbReference type="EMBL" id="KZV36849.1"/>
    </source>
</evidence>
<feature type="compositionally biased region" description="Basic and acidic residues" evidence="1">
    <location>
        <begin position="1"/>
        <end position="19"/>
    </location>
</feature>
<feature type="compositionally biased region" description="Basic and acidic residues" evidence="1">
    <location>
        <begin position="65"/>
        <end position="81"/>
    </location>
</feature>
<accession>A0A2Z7BQV5</accession>
<evidence type="ECO:0000256" key="1">
    <source>
        <dbReference type="SAM" id="MobiDB-lite"/>
    </source>
</evidence>
<evidence type="ECO:0000313" key="3">
    <source>
        <dbReference type="Proteomes" id="UP000250235"/>
    </source>
</evidence>
<keyword evidence="3" id="KW-1185">Reference proteome</keyword>
<dbReference type="EMBL" id="KV003199">
    <property type="protein sequence ID" value="KZV36849.1"/>
    <property type="molecule type" value="Genomic_DNA"/>
</dbReference>
<proteinExistence type="predicted"/>